<accession>A0ACC2H205</accession>
<dbReference type="Proteomes" id="UP001157502">
    <property type="component" value="Chromosome 6"/>
</dbReference>
<dbReference type="EMBL" id="CM055733">
    <property type="protein sequence ID" value="KAJ8010063.1"/>
    <property type="molecule type" value="Genomic_DNA"/>
</dbReference>
<keyword evidence="2" id="KW-1185">Reference proteome</keyword>
<comment type="caution">
    <text evidence="1">The sequence shown here is derived from an EMBL/GenBank/DDBJ whole genome shotgun (WGS) entry which is preliminary data.</text>
</comment>
<proteinExistence type="predicted"/>
<name>A0ACC2H205_DALPE</name>
<organism evidence="1 2">
    <name type="scientific">Dallia pectoralis</name>
    <name type="common">Alaska blackfish</name>
    <dbReference type="NCBI Taxonomy" id="75939"/>
    <lineage>
        <taxon>Eukaryota</taxon>
        <taxon>Metazoa</taxon>
        <taxon>Chordata</taxon>
        <taxon>Craniata</taxon>
        <taxon>Vertebrata</taxon>
        <taxon>Euteleostomi</taxon>
        <taxon>Actinopterygii</taxon>
        <taxon>Neopterygii</taxon>
        <taxon>Teleostei</taxon>
        <taxon>Protacanthopterygii</taxon>
        <taxon>Esociformes</taxon>
        <taxon>Umbridae</taxon>
        <taxon>Dallia</taxon>
    </lineage>
</organism>
<reference evidence="1" key="1">
    <citation type="submission" date="2021-05" db="EMBL/GenBank/DDBJ databases">
        <authorList>
            <person name="Pan Q."/>
            <person name="Jouanno E."/>
            <person name="Zahm M."/>
            <person name="Klopp C."/>
            <person name="Cabau C."/>
            <person name="Louis A."/>
            <person name="Berthelot C."/>
            <person name="Parey E."/>
            <person name="Roest Crollius H."/>
            <person name="Montfort J."/>
            <person name="Robinson-Rechavi M."/>
            <person name="Bouchez O."/>
            <person name="Lampietro C."/>
            <person name="Lopez Roques C."/>
            <person name="Donnadieu C."/>
            <person name="Postlethwait J."/>
            <person name="Bobe J."/>
            <person name="Dillon D."/>
            <person name="Chandos A."/>
            <person name="von Hippel F."/>
            <person name="Guiguen Y."/>
        </authorList>
    </citation>
    <scope>NUCLEOTIDE SEQUENCE</scope>
    <source>
        <strain evidence="1">YG-Jan2019</strain>
    </source>
</reference>
<protein>
    <submittedName>
        <fullName evidence="1">Uncharacterized protein</fullName>
    </submittedName>
</protein>
<evidence type="ECO:0000313" key="1">
    <source>
        <dbReference type="EMBL" id="KAJ8010063.1"/>
    </source>
</evidence>
<evidence type="ECO:0000313" key="2">
    <source>
        <dbReference type="Proteomes" id="UP001157502"/>
    </source>
</evidence>
<sequence>MEELKRQREVQERANETITAQLEQLVLTSPRPEVPSPDIPPAAPESASPSREPRLPPPERFSGEESSCRPFLTQCSLIFELQPSSFPTDRSRIAYLMTLMAPAFTVRRLLKVRPRGRGFQYLVDWEGYGPEERSWVAQLNILDPGLIADFRQRYPSLPVSVHDSEPAYSCL</sequence>
<gene>
    <name evidence="1" type="ORF">DPEC_G00071090</name>
</gene>